<evidence type="ECO:0000259" key="10">
    <source>
        <dbReference type="Pfam" id="PF07715"/>
    </source>
</evidence>
<dbReference type="AlphaFoldDB" id="B3QYQ1"/>
<evidence type="ECO:0000256" key="7">
    <source>
        <dbReference type="ARBA" id="ARBA00023237"/>
    </source>
</evidence>
<dbReference type="InterPro" id="IPR037066">
    <property type="entry name" value="Plug_dom_sf"/>
</dbReference>
<keyword evidence="7 8" id="KW-0998">Cell outer membrane</keyword>
<evidence type="ECO:0000256" key="5">
    <source>
        <dbReference type="ARBA" id="ARBA00022729"/>
    </source>
</evidence>
<dbReference type="Pfam" id="PF13715">
    <property type="entry name" value="CarbopepD_reg_2"/>
    <property type="match status" value="1"/>
</dbReference>
<evidence type="ECO:0000256" key="1">
    <source>
        <dbReference type="ARBA" id="ARBA00004571"/>
    </source>
</evidence>
<dbReference type="RefSeq" id="WP_012501206.1">
    <property type="nucleotide sequence ID" value="NC_011026.1"/>
</dbReference>
<dbReference type="Gene3D" id="2.170.130.10">
    <property type="entry name" value="TonB-dependent receptor, plug domain"/>
    <property type="match status" value="1"/>
</dbReference>
<sequence>MRKMKLISLLLFLMLFSGARSFAQIVSGTILEKDSNEPLIGATVFLKGKSIGSISGLDGGFSFHAPSGRYDLTISYVGYVRKEMFIDVDSTKDLHLGVIAMQPDAIGLEEIKVVASYAKDRETPVSVSTIKTIDIQERLGSKEFPEILNTTPSVYATKTGGGYGDGRVNLRGFDSNNFAVLINGVPVNGMEDGKVYWSNWAGLSDVSRTMQVQRGLGASKLAISSVGGTINILTSSADPMQGGILQLATGNDGYTKRALTVSTGLMENDWAVTLSGALTTGDGYAKALNFEAYTYFVNVFKKINDKHSLSFTAFGAPQWHNQRGSMHLIEEYRNSEDGIRLNTHYGIREGEIYPSGYGYNEYHKPQISLNHYWDINENSSLSTAIYASFSSGGARRVNGENDHWLEFEYPSGEPYEITKLTADGLLDYDAVMAENAASTTGSQAVISFAVNKHNWYGILSSYNTKYKDFNITAGFDGRYYKGFHYIEITDLLGGDYYLDDSNVNRDANTPLKEGDKIDYYNLGEVFWAGLFAQAEYVQKKYTAFLSGSVINQSYRRTDYFNYDDDDPNQVSDWEPFYAYSIKGGANYNLTDLQHVFANTGYFTRAPYFDDIFLNYTNTVNEDAKMQRIFSGELGYGISTPKFNLDVALYHTLWLDKTLTKSIGNDQVANFTGLNARHQGIEFEAQYKPVDNLSISGMLSLGDWKWIDNVNAKIFNEERDSLIAEVNVYAKGLYVGNAAQTTASISVDYQVLNKFKLGVTFYHFDDIYADFDVNNRTSADEEGVDAWKLPDYQLVNLRCSYDFQFGDYLATLTGNVDNLFDTEYISEASDGDDHDAATSPVYYGFGRTWSATLRLKF</sequence>
<gene>
    <name evidence="11" type="ordered locus">Ctha_2675</name>
</gene>
<dbReference type="GO" id="GO:0044718">
    <property type="term" value="P:siderophore transmembrane transport"/>
    <property type="evidence" value="ECO:0007669"/>
    <property type="project" value="TreeGrafter"/>
</dbReference>
<comment type="similarity">
    <text evidence="8">Belongs to the TonB-dependent receptor family.</text>
</comment>
<keyword evidence="5 9" id="KW-0732">Signal</keyword>
<dbReference type="eggNOG" id="COG4772">
    <property type="taxonomic scope" value="Bacteria"/>
</dbReference>
<dbReference type="SUPFAM" id="SSF56935">
    <property type="entry name" value="Porins"/>
    <property type="match status" value="1"/>
</dbReference>
<dbReference type="InterPro" id="IPR008969">
    <property type="entry name" value="CarboxyPept-like_regulatory"/>
</dbReference>
<evidence type="ECO:0000256" key="8">
    <source>
        <dbReference type="PROSITE-ProRule" id="PRU01360"/>
    </source>
</evidence>
<dbReference type="GO" id="GO:0009279">
    <property type="term" value="C:cell outer membrane"/>
    <property type="evidence" value="ECO:0007669"/>
    <property type="project" value="UniProtKB-SubCell"/>
</dbReference>
<feature type="signal peptide" evidence="9">
    <location>
        <begin position="1"/>
        <end position="23"/>
    </location>
</feature>
<dbReference type="InterPro" id="IPR012910">
    <property type="entry name" value="Plug_dom"/>
</dbReference>
<keyword evidence="12" id="KW-1185">Reference proteome</keyword>
<dbReference type="PANTHER" id="PTHR30069">
    <property type="entry name" value="TONB-DEPENDENT OUTER MEMBRANE RECEPTOR"/>
    <property type="match status" value="1"/>
</dbReference>
<dbReference type="SUPFAM" id="SSF49464">
    <property type="entry name" value="Carboxypeptidase regulatory domain-like"/>
    <property type="match status" value="1"/>
</dbReference>
<keyword evidence="2 8" id="KW-0813">Transport</keyword>
<keyword evidence="3 8" id="KW-1134">Transmembrane beta strand</keyword>
<comment type="subcellular location">
    <subcellularLocation>
        <location evidence="1 8">Cell outer membrane</location>
        <topology evidence="1 8">Multi-pass membrane protein</topology>
    </subcellularLocation>
</comment>
<name>B3QYQ1_CHLT3</name>
<dbReference type="Gene3D" id="2.60.40.1120">
    <property type="entry name" value="Carboxypeptidase-like, regulatory domain"/>
    <property type="match status" value="1"/>
</dbReference>
<feature type="domain" description="TonB-dependent receptor plug" evidence="10">
    <location>
        <begin position="120"/>
        <end position="228"/>
    </location>
</feature>
<dbReference type="OrthoDB" id="9761152at2"/>
<keyword evidence="6 8" id="KW-0472">Membrane</keyword>
<dbReference type="GO" id="GO:0015344">
    <property type="term" value="F:siderophore uptake transmembrane transporter activity"/>
    <property type="evidence" value="ECO:0007669"/>
    <property type="project" value="TreeGrafter"/>
</dbReference>
<dbReference type="InterPro" id="IPR036942">
    <property type="entry name" value="Beta-barrel_TonB_sf"/>
</dbReference>
<feature type="chain" id="PRO_5002795908" evidence="9">
    <location>
        <begin position="24"/>
        <end position="856"/>
    </location>
</feature>
<keyword evidence="4 8" id="KW-0812">Transmembrane</keyword>
<dbReference type="Pfam" id="PF07715">
    <property type="entry name" value="Plug"/>
    <property type="match status" value="1"/>
</dbReference>
<organism evidence="11 12">
    <name type="scientific">Chloroherpeton thalassium (strain ATCC 35110 / GB-78)</name>
    <dbReference type="NCBI Taxonomy" id="517418"/>
    <lineage>
        <taxon>Bacteria</taxon>
        <taxon>Pseudomonadati</taxon>
        <taxon>Chlorobiota</taxon>
        <taxon>Chlorobiia</taxon>
        <taxon>Chlorobiales</taxon>
        <taxon>Chloroherpetonaceae</taxon>
        <taxon>Chloroherpeton</taxon>
    </lineage>
</organism>
<dbReference type="KEGG" id="cts:Ctha_2675"/>
<keyword evidence="11" id="KW-0675">Receptor</keyword>
<dbReference type="STRING" id="517418.Ctha_2675"/>
<evidence type="ECO:0000313" key="11">
    <source>
        <dbReference type="EMBL" id="ACF15124.1"/>
    </source>
</evidence>
<evidence type="ECO:0000256" key="3">
    <source>
        <dbReference type="ARBA" id="ARBA00022452"/>
    </source>
</evidence>
<protein>
    <submittedName>
        <fullName evidence="11">TonB-dependent receptor plug</fullName>
    </submittedName>
</protein>
<dbReference type="EMBL" id="CP001100">
    <property type="protein sequence ID" value="ACF15124.1"/>
    <property type="molecule type" value="Genomic_DNA"/>
</dbReference>
<dbReference type="Proteomes" id="UP000001208">
    <property type="component" value="Chromosome"/>
</dbReference>
<evidence type="ECO:0000256" key="6">
    <source>
        <dbReference type="ARBA" id="ARBA00023136"/>
    </source>
</evidence>
<accession>B3QYQ1</accession>
<dbReference type="HOGENOM" id="CLU_016805_0_0_10"/>
<evidence type="ECO:0000256" key="9">
    <source>
        <dbReference type="SAM" id="SignalP"/>
    </source>
</evidence>
<proteinExistence type="inferred from homology"/>
<dbReference type="InterPro" id="IPR039426">
    <property type="entry name" value="TonB-dep_rcpt-like"/>
</dbReference>
<evidence type="ECO:0000313" key="12">
    <source>
        <dbReference type="Proteomes" id="UP000001208"/>
    </source>
</evidence>
<evidence type="ECO:0000256" key="2">
    <source>
        <dbReference type="ARBA" id="ARBA00022448"/>
    </source>
</evidence>
<dbReference type="PANTHER" id="PTHR30069:SF29">
    <property type="entry name" value="HEMOGLOBIN AND HEMOGLOBIN-HAPTOGLOBIN-BINDING PROTEIN 1-RELATED"/>
    <property type="match status" value="1"/>
</dbReference>
<dbReference type="PROSITE" id="PS52016">
    <property type="entry name" value="TONB_DEPENDENT_REC_3"/>
    <property type="match status" value="1"/>
</dbReference>
<evidence type="ECO:0000256" key="4">
    <source>
        <dbReference type="ARBA" id="ARBA00022692"/>
    </source>
</evidence>
<reference evidence="11 12" key="1">
    <citation type="submission" date="2008-06" db="EMBL/GenBank/DDBJ databases">
        <title>Complete sequence of Chloroherpeton thalassium ATCC 35110.</title>
        <authorList>
            <consortium name="US DOE Joint Genome Institute"/>
            <person name="Lucas S."/>
            <person name="Copeland A."/>
            <person name="Lapidus A."/>
            <person name="Glavina del Rio T."/>
            <person name="Dalin E."/>
            <person name="Tice H."/>
            <person name="Bruce D."/>
            <person name="Goodwin L."/>
            <person name="Pitluck S."/>
            <person name="Schmutz J."/>
            <person name="Larimer F."/>
            <person name="Land M."/>
            <person name="Hauser L."/>
            <person name="Kyrpides N."/>
            <person name="Mikhailova N."/>
            <person name="Liu Z."/>
            <person name="Li T."/>
            <person name="Zhao F."/>
            <person name="Overmann J."/>
            <person name="Bryant D.A."/>
            <person name="Richardson P."/>
        </authorList>
    </citation>
    <scope>NUCLEOTIDE SEQUENCE [LARGE SCALE GENOMIC DNA]</scope>
    <source>
        <strain evidence="12">ATCC 35110 / GB-78</strain>
    </source>
</reference>
<dbReference type="Gene3D" id="2.40.170.20">
    <property type="entry name" value="TonB-dependent receptor, beta-barrel domain"/>
    <property type="match status" value="1"/>
</dbReference>